<keyword evidence="1" id="KW-0175">Coiled coil</keyword>
<name>A0A8S2G2L3_9BILA</name>
<evidence type="ECO:0000313" key="4">
    <source>
        <dbReference type="Proteomes" id="UP000677228"/>
    </source>
</evidence>
<evidence type="ECO:0000313" key="3">
    <source>
        <dbReference type="EMBL" id="CAF4424540.1"/>
    </source>
</evidence>
<proteinExistence type="predicted"/>
<dbReference type="AlphaFoldDB" id="A0A8S2G2L3"/>
<dbReference type="Proteomes" id="UP000677228">
    <property type="component" value="Unassembled WGS sequence"/>
</dbReference>
<dbReference type="Proteomes" id="UP000682733">
    <property type="component" value="Unassembled WGS sequence"/>
</dbReference>
<dbReference type="EMBL" id="CAJNOK010053143">
    <property type="protein sequence ID" value="CAF1611000.1"/>
    <property type="molecule type" value="Genomic_DNA"/>
</dbReference>
<feature type="non-terminal residue" evidence="2">
    <location>
        <position position="373"/>
    </location>
</feature>
<gene>
    <name evidence="2" type="ORF">OVA965_LOCUS42646</name>
    <name evidence="3" type="ORF">TMI583_LOCUS44619</name>
</gene>
<feature type="coiled-coil region" evidence="1">
    <location>
        <begin position="237"/>
        <end position="264"/>
    </location>
</feature>
<evidence type="ECO:0000256" key="1">
    <source>
        <dbReference type="SAM" id="Coils"/>
    </source>
</evidence>
<accession>A0A8S2G2L3</accession>
<reference evidence="2" key="1">
    <citation type="submission" date="2021-02" db="EMBL/GenBank/DDBJ databases">
        <authorList>
            <person name="Nowell W R."/>
        </authorList>
    </citation>
    <scope>NUCLEOTIDE SEQUENCE</scope>
</reference>
<sequence>LFDFLKSLTSDDVYNLQEAVNDWDETLLNTKTIFEFATVKTFLDRAYAAIKDKQSQIQPLVFKQIIECLESIWETNQFDGLSKCLESSALSLAGIKRIHLELTDKEQSKRRRIADILQQSKMNFILLGYHEKWFDIDVKLPNQQQQATTNDEQKEQNIRFADLSELRDRARLLEYSSNLQKVDDKERDVDRLRKFIDFVSVVEMTLETLTTLYSTGHPSVPEFLTPIKHFVCTDGNYNELIETNQILTNLLENWEKKLLNMYAEHVDLTYFTGEQFWQVENYIYNSTSVSDAGYHLLRYMDIDPQSIERLNEQSYEPECRLENLGLMLSKVRQEGSLQKERLKNEKVLLVETTNEGILRAILSLFRQTNSPAH</sequence>
<comment type="caution">
    <text evidence="2">The sequence shown here is derived from an EMBL/GenBank/DDBJ whole genome shotgun (WGS) entry which is preliminary data.</text>
</comment>
<protein>
    <submittedName>
        <fullName evidence="2">Uncharacterized protein</fullName>
    </submittedName>
</protein>
<dbReference type="EMBL" id="CAJOBA010077400">
    <property type="protein sequence ID" value="CAF4424540.1"/>
    <property type="molecule type" value="Genomic_DNA"/>
</dbReference>
<feature type="non-terminal residue" evidence="2">
    <location>
        <position position="1"/>
    </location>
</feature>
<organism evidence="2 4">
    <name type="scientific">Didymodactylos carnosus</name>
    <dbReference type="NCBI Taxonomy" id="1234261"/>
    <lineage>
        <taxon>Eukaryota</taxon>
        <taxon>Metazoa</taxon>
        <taxon>Spiralia</taxon>
        <taxon>Gnathifera</taxon>
        <taxon>Rotifera</taxon>
        <taxon>Eurotatoria</taxon>
        <taxon>Bdelloidea</taxon>
        <taxon>Philodinida</taxon>
        <taxon>Philodinidae</taxon>
        <taxon>Didymodactylos</taxon>
    </lineage>
</organism>
<evidence type="ECO:0000313" key="2">
    <source>
        <dbReference type="EMBL" id="CAF1611000.1"/>
    </source>
</evidence>